<dbReference type="AlphaFoldDB" id="V4SPJ0"/>
<reference evidence="1 2" key="1">
    <citation type="submission" date="2013-10" db="EMBL/GenBank/DDBJ databases">
        <authorList>
            <consortium name="International Citrus Genome Consortium"/>
            <person name="Jenkins J."/>
            <person name="Schmutz J."/>
            <person name="Prochnik S."/>
            <person name="Rokhsar D."/>
            <person name="Gmitter F."/>
            <person name="Ollitrault P."/>
            <person name="Machado M."/>
            <person name="Talon M."/>
            <person name="Wincker P."/>
            <person name="Jaillon O."/>
            <person name="Morgante M."/>
        </authorList>
    </citation>
    <scope>NUCLEOTIDE SEQUENCE</scope>
    <source>
        <strain evidence="2">cv. Clemenules</strain>
    </source>
</reference>
<proteinExistence type="predicted"/>
<dbReference type="Proteomes" id="UP000030687">
    <property type="component" value="Unassembled WGS sequence"/>
</dbReference>
<protein>
    <submittedName>
        <fullName evidence="1">Uncharacterized protein</fullName>
    </submittedName>
</protein>
<evidence type="ECO:0000313" key="2">
    <source>
        <dbReference type="Proteomes" id="UP000030687"/>
    </source>
</evidence>
<dbReference type="Gramene" id="ESR49683">
    <property type="protein sequence ID" value="ESR49683"/>
    <property type="gene ID" value="CICLE_v10033282mg"/>
</dbReference>
<gene>
    <name evidence="1" type="ORF">CICLE_v10033282mg</name>
</gene>
<dbReference type="InParanoid" id="V4SPJ0"/>
<keyword evidence="2" id="KW-1185">Reference proteome</keyword>
<sequence length="62" mass="7404">MPKDMLDYIWEEVKDNTNTPEAYGLHCLKNISILWKNCKSREKTRVIMVRQMQNALNSLYVE</sequence>
<evidence type="ECO:0000313" key="1">
    <source>
        <dbReference type="EMBL" id="ESR49683.1"/>
    </source>
</evidence>
<dbReference type="EMBL" id="KI536726">
    <property type="protein sequence ID" value="ESR49683.1"/>
    <property type="molecule type" value="Genomic_DNA"/>
</dbReference>
<name>V4SPJ0_CITCL</name>
<dbReference type="KEGG" id="cic:CICLE_v10033282mg"/>
<organism evidence="1 2">
    <name type="scientific">Citrus clementina</name>
    <name type="common">Clementine</name>
    <name type="synonym">Citrus deliciosa x Citrus sinensis</name>
    <dbReference type="NCBI Taxonomy" id="85681"/>
    <lineage>
        <taxon>Eukaryota</taxon>
        <taxon>Viridiplantae</taxon>
        <taxon>Streptophyta</taxon>
        <taxon>Embryophyta</taxon>
        <taxon>Tracheophyta</taxon>
        <taxon>Spermatophyta</taxon>
        <taxon>Magnoliopsida</taxon>
        <taxon>eudicotyledons</taxon>
        <taxon>Gunneridae</taxon>
        <taxon>Pentapetalae</taxon>
        <taxon>rosids</taxon>
        <taxon>malvids</taxon>
        <taxon>Sapindales</taxon>
        <taxon>Rutaceae</taxon>
        <taxon>Aurantioideae</taxon>
        <taxon>Citrus</taxon>
    </lineage>
</organism>
<accession>V4SPJ0</accession>